<dbReference type="AlphaFoldDB" id="A0A059D8A1"/>
<organism evidence="1">
    <name type="scientific">Eucalyptus grandis</name>
    <name type="common">Flooded gum</name>
    <dbReference type="NCBI Taxonomy" id="71139"/>
    <lineage>
        <taxon>Eukaryota</taxon>
        <taxon>Viridiplantae</taxon>
        <taxon>Streptophyta</taxon>
        <taxon>Embryophyta</taxon>
        <taxon>Tracheophyta</taxon>
        <taxon>Spermatophyta</taxon>
        <taxon>Magnoliopsida</taxon>
        <taxon>eudicotyledons</taxon>
        <taxon>Gunneridae</taxon>
        <taxon>Pentapetalae</taxon>
        <taxon>rosids</taxon>
        <taxon>malvids</taxon>
        <taxon>Myrtales</taxon>
        <taxon>Myrtaceae</taxon>
        <taxon>Myrtoideae</taxon>
        <taxon>Eucalypteae</taxon>
        <taxon>Eucalyptus</taxon>
    </lineage>
</organism>
<evidence type="ECO:0000313" key="1">
    <source>
        <dbReference type="EMBL" id="KCW86651.1"/>
    </source>
</evidence>
<protein>
    <submittedName>
        <fullName evidence="1">Uncharacterized protein</fullName>
    </submittedName>
</protein>
<dbReference type="InParanoid" id="A0A059D8A1"/>
<dbReference type="Gramene" id="KCW86651">
    <property type="protein sequence ID" value="KCW86651"/>
    <property type="gene ID" value="EUGRSUZ_B03279"/>
</dbReference>
<dbReference type="EMBL" id="KK198754">
    <property type="protein sequence ID" value="KCW86651.1"/>
    <property type="molecule type" value="Genomic_DNA"/>
</dbReference>
<sequence length="67" mass="7746">MNRGDNIRILASDFTFSVDAIRLYRHHAKRHLDVLSASAKKQKQGSNPPQESDHMNNLQVLKWLISF</sequence>
<accession>A0A059D8A1</accession>
<name>A0A059D8A1_EUCGR</name>
<proteinExistence type="predicted"/>
<gene>
    <name evidence="1" type="ORF">EUGRSUZ_B03279</name>
</gene>
<reference evidence="1" key="1">
    <citation type="submission" date="2013-07" db="EMBL/GenBank/DDBJ databases">
        <title>The genome of Eucalyptus grandis.</title>
        <authorList>
            <person name="Schmutz J."/>
            <person name="Hayes R."/>
            <person name="Myburg A."/>
            <person name="Tuskan G."/>
            <person name="Grattapaglia D."/>
            <person name="Rokhsar D.S."/>
        </authorList>
    </citation>
    <scope>NUCLEOTIDE SEQUENCE</scope>
    <source>
        <tissue evidence="1">Leaf extractions</tissue>
    </source>
</reference>